<keyword evidence="5 8" id="KW-1133">Transmembrane helix</keyword>
<evidence type="ECO:0000256" key="7">
    <source>
        <dbReference type="SAM" id="MobiDB-lite"/>
    </source>
</evidence>
<evidence type="ECO:0000256" key="1">
    <source>
        <dbReference type="ARBA" id="ARBA00004141"/>
    </source>
</evidence>
<dbReference type="InterPro" id="IPR004840">
    <property type="entry name" value="Amino_acid_permease_CS"/>
</dbReference>
<dbReference type="PANTHER" id="PTHR43341">
    <property type="entry name" value="AMINO ACID PERMEASE"/>
    <property type="match status" value="1"/>
</dbReference>
<evidence type="ECO:0000256" key="2">
    <source>
        <dbReference type="ARBA" id="ARBA00022448"/>
    </source>
</evidence>
<organism evidence="10 11">
    <name type="scientific">Aspergillus leporis</name>
    <dbReference type="NCBI Taxonomy" id="41062"/>
    <lineage>
        <taxon>Eukaryota</taxon>
        <taxon>Fungi</taxon>
        <taxon>Dikarya</taxon>
        <taxon>Ascomycota</taxon>
        <taxon>Pezizomycotina</taxon>
        <taxon>Eurotiomycetes</taxon>
        <taxon>Eurotiomycetidae</taxon>
        <taxon>Eurotiales</taxon>
        <taxon>Aspergillaceae</taxon>
        <taxon>Aspergillus</taxon>
        <taxon>Aspergillus subgen. Circumdati</taxon>
    </lineage>
</organism>
<feature type="transmembrane region" description="Helical" evidence="8">
    <location>
        <begin position="475"/>
        <end position="494"/>
    </location>
</feature>
<evidence type="ECO:0000256" key="5">
    <source>
        <dbReference type="ARBA" id="ARBA00022989"/>
    </source>
</evidence>
<keyword evidence="11" id="KW-1185">Reference proteome</keyword>
<dbReference type="OrthoDB" id="3900342at2759"/>
<feature type="transmembrane region" description="Helical" evidence="8">
    <location>
        <begin position="127"/>
        <end position="151"/>
    </location>
</feature>
<feature type="region of interest" description="Disordered" evidence="7">
    <location>
        <begin position="1"/>
        <end position="41"/>
    </location>
</feature>
<comment type="subcellular location">
    <subcellularLocation>
        <location evidence="1">Membrane</location>
        <topology evidence="1">Multi-pass membrane protein</topology>
    </subcellularLocation>
</comment>
<evidence type="ECO:0000256" key="4">
    <source>
        <dbReference type="ARBA" id="ARBA00022970"/>
    </source>
</evidence>
<dbReference type="FunFam" id="1.20.1740.10:FF:000001">
    <property type="entry name" value="Amino acid permease"/>
    <property type="match status" value="1"/>
</dbReference>
<dbReference type="Pfam" id="PF00324">
    <property type="entry name" value="AA_permease"/>
    <property type="match status" value="1"/>
</dbReference>
<evidence type="ECO:0000313" key="10">
    <source>
        <dbReference type="EMBL" id="KAB8067692.1"/>
    </source>
</evidence>
<feature type="transmembrane region" description="Helical" evidence="8">
    <location>
        <begin position="157"/>
        <end position="177"/>
    </location>
</feature>
<keyword evidence="4" id="KW-0029">Amino-acid transport</keyword>
<feature type="transmembrane region" description="Helical" evidence="8">
    <location>
        <begin position="48"/>
        <end position="67"/>
    </location>
</feature>
<dbReference type="InterPro" id="IPR050524">
    <property type="entry name" value="APC_YAT"/>
</dbReference>
<dbReference type="PROSITE" id="PS00218">
    <property type="entry name" value="AMINO_ACID_PERMEASE_1"/>
    <property type="match status" value="1"/>
</dbReference>
<dbReference type="AlphaFoldDB" id="A0A5N5WKV0"/>
<feature type="domain" description="Amino acid permease/ SLC12A" evidence="9">
    <location>
        <begin position="45"/>
        <end position="501"/>
    </location>
</feature>
<keyword evidence="6 8" id="KW-0472">Membrane</keyword>
<keyword evidence="2" id="KW-0813">Transport</keyword>
<keyword evidence="3 8" id="KW-0812">Transmembrane</keyword>
<feature type="transmembrane region" description="Helical" evidence="8">
    <location>
        <begin position="380"/>
        <end position="399"/>
    </location>
</feature>
<feature type="transmembrane region" description="Helical" evidence="8">
    <location>
        <begin position="447"/>
        <end position="469"/>
    </location>
</feature>
<protein>
    <submittedName>
        <fullName evidence="10">Amino acid permease/ SLC12A domain-containing protein</fullName>
    </submittedName>
</protein>
<evidence type="ECO:0000259" key="9">
    <source>
        <dbReference type="Pfam" id="PF00324"/>
    </source>
</evidence>
<dbReference type="GO" id="GO:0016020">
    <property type="term" value="C:membrane"/>
    <property type="evidence" value="ECO:0007669"/>
    <property type="project" value="UniProtKB-SubCell"/>
</dbReference>
<dbReference type="Proteomes" id="UP000326565">
    <property type="component" value="Unassembled WGS sequence"/>
</dbReference>
<dbReference type="PIRSF" id="PIRSF006060">
    <property type="entry name" value="AA_transporter"/>
    <property type="match status" value="1"/>
</dbReference>
<name>A0A5N5WKV0_9EURO</name>
<feature type="transmembrane region" description="Helical" evidence="8">
    <location>
        <begin position="278"/>
        <end position="299"/>
    </location>
</feature>
<feature type="compositionally biased region" description="Basic and acidic residues" evidence="7">
    <location>
        <begin position="29"/>
        <end position="39"/>
    </location>
</feature>
<dbReference type="GO" id="GO:0015171">
    <property type="term" value="F:amino acid transmembrane transporter activity"/>
    <property type="evidence" value="ECO:0007669"/>
    <property type="project" value="TreeGrafter"/>
</dbReference>
<reference evidence="10 11" key="1">
    <citation type="submission" date="2019-04" db="EMBL/GenBank/DDBJ databases">
        <title>Friends and foes A comparative genomics study of 23 Aspergillus species from section Flavi.</title>
        <authorList>
            <consortium name="DOE Joint Genome Institute"/>
            <person name="Kjaerbolling I."/>
            <person name="Vesth T."/>
            <person name="Frisvad J.C."/>
            <person name="Nybo J.L."/>
            <person name="Theobald S."/>
            <person name="Kildgaard S."/>
            <person name="Isbrandt T."/>
            <person name="Kuo A."/>
            <person name="Sato A."/>
            <person name="Lyhne E.K."/>
            <person name="Kogle M.E."/>
            <person name="Wiebenga A."/>
            <person name="Kun R.S."/>
            <person name="Lubbers R.J."/>
            <person name="Makela M.R."/>
            <person name="Barry K."/>
            <person name="Chovatia M."/>
            <person name="Clum A."/>
            <person name="Daum C."/>
            <person name="Haridas S."/>
            <person name="He G."/>
            <person name="LaButti K."/>
            <person name="Lipzen A."/>
            <person name="Mondo S."/>
            <person name="Riley R."/>
            <person name="Salamov A."/>
            <person name="Simmons B.A."/>
            <person name="Magnuson J.K."/>
            <person name="Henrissat B."/>
            <person name="Mortensen U.H."/>
            <person name="Larsen T.O."/>
            <person name="Devries R.P."/>
            <person name="Grigoriev I.V."/>
            <person name="Machida M."/>
            <person name="Baker S.E."/>
            <person name="Andersen M.R."/>
        </authorList>
    </citation>
    <scope>NUCLEOTIDE SEQUENCE [LARGE SCALE GENOMIC DNA]</scope>
    <source>
        <strain evidence="10 11">CBS 151.66</strain>
    </source>
</reference>
<sequence>MTELHEKHKVSITEARQNDLEVSETNDTSQHHRTDETHRGLKSRHIQLIAIGGTIGTALFVGSGEILTASGPASLLMAYTWMSGLVWFIMLDLGEMTAYMPIKGLTVPYLVDRFVDPSLAFATGWNYWLAFSINIAAEATVSSLVIKFWGIDVHSSVWITMILVVCFLLNIFAVAFFGEAEFWFASIKVLAILGLLILGVVLFFGGGPSGEATYFRYWNNPGAFNPSLVPGATGRFLAVWYAMIRSAYAFILSPELIPMTAGECIAPRRNIPRATSRYIYRLVFFYIGGALVIGVIIPYNDKQLLSKTIRAGSTSAASPFVAAIQNAGIPVLKHIVNAVILTSAWSSGNSFFYASSRMLYSMACTGNAPQFFAKCNQDGVPYYAVIASLLLGCVAYINASATGGQVFMWLTSIIDNNGFISWVRFRKATLLYGIFDHLPFKSPFQPYGTYFTLCFIILLLLTNGFWLFFPGNFTASNFLTAYISIPLFLVLYGGHKMFHRTSWYRPISEIDLFSGLEEVEEITAADIKPVPKNWLERIWFWIC</sequence>
<gene>
    <name evidence="10" type="ORF">BDV29DRAFT_163104</name>
</gene>
<evidence type="ECO:0000313" key="11">
    <source>
        <dbReference type="Proteomes" id="UP000326565"/>
    </source>
</evidence>
<dbReference type="EMBL" id="ML732456">
    <property type="protein sequence ID" value="KAB8067692.1"/>
    <property type="molecule type" value="Genomic_DNA"/>
</dbReference>
<feature type="transmembrane region" description="Helical" evidence="8">
    <location>
        <begin position="189"/>
        <end position="207"/>
    </location>
</feature>
<dbReference type="Gene3D" id="1.20.1740.10">
    <property type="entry name" value="Amino acid/polyamine transporter I"/>
    <property type="match status" value="1"/>
</dbReference>
<evidence type="ECO:0000256" key="3">
    <source>
        <dbReference type="ARBA" id="ARBA00022692"/>
    </source>
</evidence>
<accession>A0A5N5WKV0</accession>
<proteinExistence type="predicted"/>
<feature type="compositionally biased region" description="Basic and acidic residues" evidence="7">
    <location>
        <begin position="1"/>
        <end position="19"/>
    </location>
</feature>
<dbReference type="InterPro" id="IPR004841">
    <property type="entry name" value="AA-permease/SLC12A_dom"/>
</dbReference>
<evidence type="ECO:0000256" key="8">
    <source>
        <dbReference type="SAM" id="Phobius"/>
    </source>
</evidence>
<evidence type="ECO:0000256" key="6">
    <source>
        <dbReference type="ARBA" id="ARBA00023136"/>
    </source>
</evidence>
<dbReference type="PANTHER" id="PTHR43341:SF36">
    <property type="entry name" value="PROLINE-SPECIFIC PERMEASE"/>
    <property type="match status" value="1"/>
</dbReference>